<comment type="similarity">
    <text evidence="2">Belongs to the dynein light intermediate chain family.</text>
</comment>
<protein>
    <recommendedName>
        <fullName evidence="3">Cytoplasmic dynein 2 light intermediate chain 1</fullName>
    </recommendedName>
</protein>
<keyword evidence="6" id="KW-0493">Microtubule</keyword>
<dbReference type="Proteomes" id="UP001165060">
    <property type="component" value="Unassembled WGS sequence"/>
</dbReference>
<evidence type="ECO:0000256" key="7">
    <source>
        <dbReference type="ARBA" id="ARBA00022794"/>
    </source>
</evidence>
<feature type="region of interest" description="Disordered" evidence="13">
    <location>
        <begin position="401"/>
        <end position="430"/>
    </location>
</feature>
<feature type="region of interest" description="Disordered" evidence="13">
    <location>
        <begin position="266"/>
        <end position="291"/>
    </location>
</feature>
<feature type="compositionally biased region" description="Basic and acidic residues" evidence="13">
    <location>
        <begin position="368"/>
        <end position="381"/>
    </location>
</feature>
<reference evidence="14 15" key="1">
    <citation type="journal article" date="2023" name="Commun. Biol.">
        <title>Genome analysis of Parmales, the sister group of diatoms, reveals the evolutionary specialization of diatoms from phago-mixotrophs to photoautotrophs.</title>
        <authorList>
            <person name="Ban H."/>
            <person name="Sato S."/>
            <person name="Yoshikawa S."/>
            <person name="Yamada K."/>
            <person name="Nakamura Y."/>
            <person name="Ichinomiya M."/>
            <person name="Sato N."/>
            <person name="Blanc-Mathieu R."/>
            <person name="Endo H."/>
            <person name="Kuwata A."/>
            <person name="Ogata H."/>
        </authorList>
    </citation>
    <scope>NUCLEOTIDE SEQUENCE [LARGE SCALE GENOMIC DNA]</scope>
</reference>
<evidence type="ECO:0000256" key="6">
    <source>
        <dbReference type="ARBA" id="ARBA00022701"/>
    </source>
</evidence>
<evidence type="ECO:0000256" key="8">
    <source>
        <dbReference type="ARBA" id="ARBA00023017"/>
    </source>
</evidence>
<proteinExistence type="inferred from homology"/>
<accession>A0ABQ6MZF2</accession>
<keyword evidence="5" id="KW-0963">Cytoplasm</keyword>
<evidence type="ECO:0000313" key="14">
    <source>
        <dbReference type="EMBL" id="GMI36365.1"/>
    </source>
</evidence>
<evidence type="ECO:0000256" key="2">
    <source>
        <dbReference type="ARBA" id="ARBA00006831"/>
    </source>
</evidence>
<evidence type="ECO:0000313" key="15">
    <source>
        <dbReference type="Proteomes" id="UP001165060"/>
    </source>
</evidence>
<keyword evidence="12" id="KW-0966">Cell projection</keyword>
<dbReference type="SUPFAM" id="SSF52540">
    <property type="entry name" value="P-loop containing nucleoside triphosphate hydrolases"/>
    <property type="match status" value="1"/>
</dbReference>
<dbReference type="CDD" id="cd00882">
    <property type="entry name" value="Ras_like_GTPase"/>
    <property type="match status" value="1"/>
</dbReference>
<keyword evidence="9" id="KW-0969">Cilium</keyword>
<feature type="region of interest" description="Disordered" evidence="13">
    <location>
        <begin position="346"/>
        <end position="381"/>
    </location>
</feature>
<keyword evidence="4" id="KW-0217">Developmental protein</keyword>
<dbReference type="PANTHER" id="PTHR13236:SF0">
    <property type="entry name" value="CYTOPLASMIC DYNEIN 2 LIGHT INTERMEDIATE CHAIN 1"/>
    <property type="match status" value="1"/>
</dbReference>
<gene>
    <name evidence="14" type="ORF">TeGR_g2282</name>
</gene>
<keyword evidence="15" id="KW-1185">Reference proteome</keyword>
<comment type="caution">
    <text evidence="14">The sequence shown here is derived from an EMBL/GenBank/DDBJ whole genome shotgun (WGS) entry which is preliminary data.</text>
</comment>
<evidence type="ECO:0000256" key="9">
    <source>
        <dbReference type="ARBA" id="ARBA00023069"/>
    </source>
</evidence>
<feature type="compositionally biased region" description="Acidic residues" evidence="13">
    <location>
        <begin position="353"/>
        <end position="367"/>
    </location>
</feature>
<sequence>MPREPLASKEERVEDIFMKIENDLNSEGADGQTNNTDCYTLVVGSRSSGKSTLIQQFLGKEETLRPTVALEYQFARRPLAGSVNNAKDISHIWELGGGFVGANNTDNVSELVATPLRQGLSKAVIVIAVDTAKAKNAIPSLNKWLAISQSIINEEFLKLRKESPGEAEAMQARAEERVGANHPDAGVVNASVVPLVIVATKYDELKSEDSASRKTLMQALRFLAHANGASLVTASTKDKVSRDMWRSLARAALFQAPVKVAAKAATVPSDEQASPQDAAEEAPAKWRKAGSLGDGPFKIEAGCDTFDAILAALPKGSVKSDFLSHSGTQQGAEKAWERACEGFFGRADAEEAKGEDELEVDDGEGADENEHPEQAVDEARKSAVARLNNYKKEVARQEEIAAAANWDKGGGAEGKKKKTEEGAGGRSRRK</sequence>
<dbReference type="PANTHER" id="PTHR13236">
    <property type="entry name" value="DYNEIN 2 LIGHT INTERMEDIATE CHAIN, ISOFORM 2"/>
    <property type="match status" value="1"/>
</dbReference>
<keyword evidence="11" id="KW-0206">Cytoskeleton</keyword>
<dbReference type="InterPro" id="IPR027417">
    <property type="entry name" value="P-loop_NTPase"/>
</dbReference>
<evidence type="ECO:0000256" key="3">
    <source>
        <dbReference type="ARBA" id="ARBA00018863"/>
    </source>
</evidence>
<evidence type="ECO:0000256" key="11">
    <source>
        <dbReference type="ARBA" id="ARBA00023212"/>
    </source>
</evidence>
<dbReference type="Gene3D" id="3.40.50.300">
    <property type="entry name" value="P-loop containing nucleotide triphosphate hydrolases"/>
    <property type="match status" value="1"/>
</dbReference>
<evidence type="ECO:0000256" key="5">
    <source>
        <dbReference type="ARBA" id="ARBA00022490"/>
    </source>
</evidence>
<evidence type="ECO:0000256" key="4">
    <source>
        <dbReference type="ARBA" id="ARBA00022473"/>
    </source>
</evidence>
<evidence type="ECO:0000256" key="13">
    <source>
        <dbReference type="SAM" id="MobiDB-lite"/>
    </source>
</evidence>
<dbReference type="InterPro" id="IPR040045">
    <property type="entry name" value="DYNC2LI1"/>
</dbReference>
<keyword evidence="7" id="KW-0970">Cilium biogenesis/degradation</keyword>
<evidence type="ECO:0000256" key="12">
    <source>
        <dbReference type="ARBA" id="ARBA00023273"/>
    </source>
</evidence>
<dbReference type="EMBL" id="BRYB01000727">
    <property type="protein sequence ID" value="GMI36365.1"/>
    <property type="molecule type" value="Genomic_DNA"/>
</dbReference>
<keyword evidence="10" id="KW-0505">Motor protein</keyword>
<organism evidence="14 15">
    <name type="scientific">Tetraparma gracilis</name>
    <dbReference type="NCBI Taxonomy" id="2962635"/>
    <lineage>
        <taxon>Eukaryota</taxon>
        <taxon>Sar</taxon>
        <taxon>Stramenopiles</taxon>
        <taxon>Ochrophyta</taxon>
        <taxon>Bolidophyceae</taxon>
        <taxon>Parmales</taxon>
        <taxon>Triparmaceae</taxon>
        <taxon>Tetraparma</taxon>
    </lineage>
</organism>
<keyword evidence="8" id="KW-0243">Dynein</keyword>
<name>A0ABQ6MZF2_9STRA</name>
<evidence type="ECO:0000256" key="1">
    <source>
        <dbReference type="ARBA" id="ARBA00004120"/>
    </source>
</evidence>
<comment type="subcellular location">
    <subcellularLocation>
        <location evidence="1">Cytoplasm</location>
        <location evidence="1">Cytoskeleton</location>
        <location evidence="1">Cilium basal body</location>
    </subcellularLocation>
</comment>
<evidence type="ECO:0000256" key="10">
    <source>
        <dbReference type="ARBA" id="ARBA00023175"/>
    </source>
</evidence>